<evidence type="ECO:0000256" key="7">
    <source>
        <dbReference type="HAMAP-Rule" id="MF_02065"/>
    </source>
</evidence>
<keyword evidence="6 7" id="KW-0961">Cell wall biogenesis/degradation</keyword>
<gene>
    <name evidence="7 8" type="primary">mltG</name>
    <name evidence="8" type="ORF">E4K67_14200</name>
</gene>
<dbReference type="OrthoDB" id="9814591at2"/>
<dbReference type="HAMAP" id="MF_02065">
    <property type="entry name" value="MltG"/>
    <property type="match status" value="1"/>
</dbReference>
<dbReference type="NCBIfam" id="TIGR00247">
    <property type="entry name" value="endolytic transglycosylase MltG"/>
    <property type="match status" value="1"/>
</dbReference>
<proteinExistence type="inferred from homology"/>
<dbReference type="Proteomes" id="UP000298460">
    <property type="component" value="Unassembled WGS sequence"/>
</dbReference>
<comment type="similarity">
    <text evidence="7">Belongs to the transglycosylase MltG family.</text>
</comment>
<dbReference type="Pfam" id="PF02618">
    <property type="entry name" value="YceG"/>
    <property type="match status" value="1"/>
</dbReference>
<evidence type="ECO:0000313" key="9">
    <source>
        <dbReference type="Proteomes" id="UP000298460"/>
    </source>
</evidence>
<keyword evidence="9" id="KW-1185">Reference proteome</keyword>
<comment type="subcellular location">
    <subcellularLocation>
        <location evidence="7">Cell membrane</location>
        <topology evidence="7">Single-pass membrane protein</topology>
    </subcellularLocation>
</comment>
<evidence type="ECO:0000256" key="1">
    <source>
        <dbReference type="ARBA" id="ARBA00022475"/>
    </source>
</evidence>
<sequence length="342" mass="38466">MSRKKKTAGTSKLVIIIFVLLIGGVGFLSWWSWATKPYSTTGESEKITINSGTTAAQLAEELKERNLIRSAWAFRYLARAQQSDFMLYVGDYQLAPTMLPSEMIKRLISAGAVSLDTNRITIPEGYTTVQIIELLVQKGIGSKEQFEKVVTEDGFTYSFLKDAPKGIHRLEGYLFPNTYDIPVKTTPHAVIDLLLQQFAKELTPEVQKQLDILKLSVPQWVTIGSMVEKEAVKQEDRPLIASVIMNRLKINQPLQIDATIQFLLGTPKPKLYNKDLQIPSPYNTYLNPGLPLGPIANPGHASLHAALYPAQTDFLYYVAKKDGYHEFAKTYAEHLKNIKLYQ</sequence>
<comment type="catalytic activity">
    <reaction evidence="7">
        <text>a peptidoglycan chain = a peptidoglycan chain with N-acetyl-1,6-anhydromuramyl-[peptide] at the reducing end + a peptidoglycan chain with N-acetylglucosamine at the non-reducing end.</text>
        <dbReference type="EC" id="4.2.2.29"/>
    </reaction>
</comment>
<dbReference type="EC" id="4.2.2.29" evidence="7"/>
<keyword evidence="1 7" id="KW-1003">Cell membrane</keyword>
<dbReference type="GO" id="GO:0008932">
    <property type="term" value="F:lytic endotransglycosylase activity"/>
    <property type="evidence" value="ECO:0007669"/>
    <property type="project" value="UniProtKB-UniRule"/>
</dbReference>
<comment type="function">
    <text evidence="7">Functions as a peptidoglycan terminase that cleaves nascent peptidoglycan strands endolytically to terminate their elongation.</text>
</comment>
<keyword evidence="3 7" id="KW-1133">Transmembrane helix</keyword>
<dbReference type="PANTHER" id="PTHR30518:SF2">
    <property type="entry name" value="ENDOLYTIC MUREIN TRANSGLYCOSYLASE"/>
    <property type="match status" value="1"/>
</dbReference>
<name>A0A4Z0R436_9FIRM</name>
<protein>
    <recommendedName>
        <fullName evidence="7">Endolytic murein transglycosylase</fullName>
        <ecNumber evidence="7">4.2.2.29</ecNumber>
    </recommendedName>
    <alternativeName>
        <fullName evidence="7">Peptidoglycan lytic transglycosylase</fullName>
    </alternativeName>
    <alternativeName>
        <fullName evidence="7">Peptidoglycan polymerization terminase</fullName>
    </alternativeName>
</protein>
<feature type="transmembrane region" description="Helical" evidence="7">
    <location>
        <begin position="12"/>
        <end position="33"/>
    </location>
</feature>
<reference evidence="8 9" key="1">
    <citation type="submission" date="2019-03" db="EMBL/GenBank/DDBJ databases">
        <title>Draft Genome Sequence of Desulfosporosinus fructosivorans Strain 63.6F, Isolated from Marine Sediment in the Baltic Sea.</title>
        <authorList>
            <person name="Hausmann B."/>
            <person name="Vandieken V."/>
            <person name="Pjevac P."/>
            <person name="Schreck K."/>
            <person name="Herbold C.W."/>
            <person name="Loy A."/>
        </authorList>
    </citation>
    <scope>NUCLEOTIDE SEQUENCE [LARGE SCALE GENOMIC DNA]</scope>
    <source>
        <strain evidence="8 9">63.6F</strain>
    </source>
</reference>
<evidence type="ECO:0000256" key="4">
    <source>
        <dbReference type="ARBA" id="ARBA00023136"/>
    </source>
</evidence>
<keyword evidence="2 7" id="KW-0812">Transmembrane</keyword>
<keyword evidence="4 7" id="KW-0472">Membrane</keyword>
<evidence type="ECO:0000313" key="8">
    <source>
        <dbReference type="EMBL" id="TGE37851.1"/>
    </source>
</evidence>
<feature type="site" description="Important for catalytic activity" evidence="7">
    <location>
        <position position="230"/>
    </location>
</feature>
<evidence type="ECO:0000256" key="3">
    <source>
        <dbReference type="ARBA" id="ARBA00022989"/>
    </source>
</evidence>
<dbReference type="EMBL" id="SPQQ01000004">
    <property type="protein sequence ID" value="TGE37851.1"/>
    <property type="molecule type" value="Genomic_DNA"/>
</dbReference>
<accession>A0A4Z0R436</accession>
<dbReference type="InterPro" id="IPR003770">
    <property type="entry name" value="MLTG-like"/>
</dbReference>
<evidence type="ECO:0000256" key="2">
    <source>
        <dbReference type="ARBA" id="ARBA00022692"/>
    </source>
</evidence>
<dbReference type="GO" id="GO:0005886">
    <property type="term" value="C:plasma membrane"/>
    <property type="evidence" value="ECO:0007669"/>
    <property type="project" value="UniProtKB-SubCell"/>
</dbReference>
<dbReference type="GO" id="GO:0071555">
    <property type="term" value="P:cell wall organization"/>
    <property type="evidence" value="ECO:0007669"/>
    <property type="project" value="UniProtKB-KW"/>
</dbReference>
<dbReference type="Gene3D" id="3.30.160.60">
    <property type="entry name" value="Classic Zinc Finger"/>
    <property type="match status" value="1"/>
</dbReference>
<keyword evidence="5 7" id="KW-0456">Lyase</keyword>
<dbReference type="AlphaFoldDB" id="A0A4Z0R436"/>
<organism evidence="8 9">
    <name type="scientific">Desulfosporosinus fructosivorans</name>
    <dbReference type="NCBI Taxonomy" id="2018669"/>
    <lineage>
        <taxon>Bacteria</taxon>
        <taxon>Bacillati</taxon>
        <taxon>Bacillota</taxon>
        <taxon>Clostridia</taxon>
        <taxon>Eubacteriales</taxon>
        <taxon>Desulfitobacteriaceae</taxon>
        <taxon>Desulfosporosinus</taxon>
    </lineage>
</organism>
<evidence type="ECO:0000256" key="5">
    <source>
        <dbReference type="ARBA" id="ARBA00023239"/>
    </source>
</evidence>
<dbReference type="CDD" id="cd08010">
    <property type="entry name" value="MltG_like"/>
    <property type="match status" value="1"/>
</dbReference>
<evidence type="ECO:0000256" key="6">
    <source>
        <dbReference type="ARBA" id="ARBA00023316"/>
    </source>
</evidence>
<dbReference type="PANTHER" id="PTHR30518">
    <property type="entry name" value="ENDOLYTIC MUREIN TRANSGLYCOSYLASE"/>
    <property type="match status" value="1"/>
</dbReference>
<comment type="caution">
    <text evidence="8">The sequence shown here is derived from an EMBL/GenBank/DDBJ whole genome shotgun (WGS) entry which is preliminary data.</text>
</comment>
<dbReference type="RefSeq" id="WP_135547943.1">
    <property type="nucleotide sequence ID" value="NZ_SPQQ01000004.1"/>
</dbReference>
<dbReference type="Gene3D" id="3.30.1490.480">
    <property type="entry name" value="Endolytic murein transglycosylase"/>
    <property type="match status" value="1"/>
</dbReference>
<dbReference type="GO" id="GO:0009252">
    <property type="term" value="P:peptidoglycan biosynthetic process"/>
    <property type="evidence" value="ECO:0007669"/>
    <property type="project" value="UniProtKB-UniRule"/>
</dbReference>